<evidence type="ECO:0000313" key="4">
    <source>
        <dbReference type="EMBL" id="EFX79662.1"/>
    </source>
</evidence>
<dbReference type="OMA" id="ANARCKN"/>
<dbReference type="GO" id="GO:0005615">
    <property type="term" value="C:extracellular space"/>
    <property type="evidence" value="ECO:0000318"/>
    <property type="project" value="GO_Central"/>
</dbReference>
<feature type="chain" id="PRO_5003240449" description="Peptidase S1 domain-containing protein" evidence="2">
    <location>
        <begin position="29"/>
        <end position="274"/>
    </location>
</feature>
<sequence length="274" mass="29382">MARLPQHLAVFLLAVVHLLLFSICPVSSFIYRTKDAVVMEGLTIVGLKRTTSYPVFCGGSIISPSKILTAASCVERASLDEIAKMTVRLGMNTQGDGKTIQHDAQMTRAVTRAVYHIDYNRKTQQNDIAILTVDPPIIYSSAISPVCLPAASSAADQYTGKNAAIMGWGRVNAGGGLSSDLLQAKVKIMANARCKNVWTDAADIFTQQLCASGDGVDICKNDMGGPMIAQLTPASNVWTQIGISSFSDDCLADKPAVFASVAFFRNWINTNLNS</sequence>
<evidence type="ECO:0000313" key="5">
    <source>
        <dbReference type="Proteomes" id="UP000000305"/>
    </source>
</evidence>
<dbReference type="PANTHER" id="PTHR24260:SF136">
    <property type="entry name" value="GH08193P-RELATED"/>
    <property type="match status" value="1"/>
</dbReference>
<dbReference type="GO" id="GO:0004252">
    <property type="term" value="F:serine-type endopeptidase activity"/>
    <property type="evidence" value="ECO:0007669"/>
    <property type="project" value="InterPro"/>
</dbReference>
<dbReference type="InterPro" id="IPR051333">
    <property type="entry name" value="CLIP_Serine_Protease"/>
</dbReference>
<feature type="signal peptide" evidence="2">
    <location>
        <begin position="1"/>
        <end position="28"/>
    </location>
</feature>
<dbReference type="CDD" id="cd00190">
    <property type="entry name" value="Tryp_SPc"/>
    <property type="match status" value="1"/>
</dbReference>
<dbReference type="FunFam" id="2.40.10.10:FF:000068">
    <property type="entry name" value="transmembrane protease serine 2"/>
    <property type="match status" value="1"/>
</dbReference>
<evidence type="ECO:0000256" key="2">
    <source>
        <dbReference type="SAM" id="SignalP"/>
    </source>
</evidence>
<dbReference type="PANTHER" id="PTHR24260">
    <property type="match status" value="1"/>
</dbReference>
<dbReference type="KEGG" id="dpx:DAPPUDRAFT_244720"/>
<proteinExistence type="predicted"/>
<dbReference type="EMBL" id="GL732551">
    <property type="protein sequence ID" value="EFX79662.1"/>
    <property type="molecule type" value="Genomic_DNA"/>
</dbReference>
<keyword evidence="2" id="KW-0732">Signal</keyword>
<dbReference type="SMART" id="SM00020">
    <property type="entry name" value="Tryp_SPc"/>
    <property type="match status" value="1"/>
</dbReference>
<dbReference type="PRINTS" id="PR00722">
    <property type="entry name" value="CHYMOTRYPSIN"/>
</dbReference>
<evidence type="ECO:0000256" key="1">
    <source>
        <dbReference type="ARBA" id="ARBA00023157"/>
    </source>
</evidence>
<dbReference type="AlphaFoldDB" id="E9GLM7"/>
<dbReference type="STRING" id="6669.E9GLM7"/>
<dbReference type="HOGENOM" id="CLU_006842_7_3_1"/>
<dbReference type="InParanoid" id="E9GLM7"/>
<dbReference type="InterPro" id="IPR001314">
    <property type="entry name" value="Peptidase_S1A"/>
</dbReference>
<dbReference type="GO" id="GO:0045087">
    <property type="term" value="P:innate immune response"/>
    <property type="evidence" value="ECO:0000318"/>
    <property type="project" value="GO_Central"/>
</dbReference>
<dbReference type="SUPFAM" id="SSF50494">
    <property type="entry name" value="Trypsin-like serine proteases"/>
    <property type="match status" value="1"/>
</dbReference>
<feature type="domain" description="Peptidase S1" evidence="3">
    <location>
        <begin position="44"/>
        <end position="273"/>
    </location>
</feature>
<dbReference type="InterPro" id="IPR009003">
    <property type="entry name" value="Peptidase_S1_PA"/>
</dbReference>
<keyword evidence="1" id="KW-1015">Disulfide bond</keyword>
<dbReference type="InterPro" id="IPR043504">
    <property type="entry name" value="Peptidase_S1_PA_chymotrypsin"/>
</dbReference>
<accession>E9GLM7</accession>
<dbReference type="OrthoDB" id="425190at2759"/>
<dbReference type="Pfam" id="PF00089">
    <property type="entry name" value="Trypsin"/>
    <property type="match status" value="1"/>
</dbReference>
<evidence type="ECO:0000259" key="3">
    <source>
        <dbReference type="PROSITE" id="PS50240"/>
    </source>
</evidence>
<dbReference type="eggNOG" id="KOG3627">
    <property type="taxonomic scope" value="Eukaryota"/>
</dbReference>
<dbReference type="Proteomes" id="UP000000305">
    <property type="component" value="Unassembled WGS sequence"/>
</dbReference>
<dbReference type="GO" id="GO:0006508">
    <property type="term" value="P:proteolysis"/>
    <property type="evidence" value="ECO:0007669"/>
    <property type="project" value="InterPro"/>
</dbReference>
<dbReference type="PROSITE" id="PS50240">
    <property type="entry name" value="TRYPSIN_DOM"/>
    <property type="match status" value="1"/>
</dbReference>
<dbReference type="InterPro" id="IPR001254">
    <property type="entry name" value="Trypsin_dom"/>
</dbReference>
<name>E9GLM7_DAPPU</name>
<dbReference type="Gene3D" id="2.40.10.10">
    <property type="entry name" value="Trypsin-like serine proteases"/>
    <property type="match status" value="1"/>
</dbReference>
<keyword evidence="5" id="KW-1185">Reference proteome</keyword>
<organism evidence="4 5">
    <name type="scientific">Daphnia pulex</name>
    <name type="common">Water flea</name>
    <dbReference type="NCBI Taxonomy" id="6669"/>
    <lineage>
        <taxon>Eukaryota</taxon>
        <taxon>Metazoa</taxon>
        <taxon>Ecdysozoa</taxon>
        <taxon>Arthropoda</taxon>
        <taxon>Crustacea</taxon>
        <taxon>Branchiopoda</taxon>
        <taxon>Diplostraca</taxon>
        <taxon>Cladocera</taxon>
        <taxon>Anomopoda</taxon>
        <taxon>Daphniidae</taxon>
        <taxon>Daphnia</taxon>
    </lineage>
</organism>
<reference evidence="4 5" key="1">
    <citation type="journal article" date="2011" name="Science">
        <title>The ecoresponsive genome of Daphnia pulex.</title>
        <authorList>
            <person name="Colbourne J.K."/>
            <person name="Pfrender M.E."/>
            <person name="Gilbert D."/>
            <person name="Thomas W.K."/>
            <person name="Tucker A."/>
            <person name="Oakley T.H."/>
            <person name="Tokishita S."/>
            <person name="Aerts A."/>
            <person name="Arnold G.J."/>
            <person name="Basu M.K."/>
            <person name="Bauer D.J."/>
            <person name="Caceres C.E."/>
            <person name="Carmel L."/>
            <person name="Casola C."/>
            <person name="Choi J.H."/>
            <person name="Detter J.C."/>
            <person name="Dong Q."/>
            <person name="Dusheyko S."/>
            <person name="Eads B.D."/>
            <person name="Frohlich T."/>
            <person name="Geiler-Samerotte K.A."/>
            <person name="Gerlach D."/>
            <person name="Hatcher P."/>
            <person name="Jogdeo S."/>
            <person name="Krijgsveld J."/>
            <person name="Kriventseva E.V."/>
            <person name="Kultz D."/>
            <person name="Laforsch C."/>
            <person name="Lindquist E."/>
            <person name="Lopez J."/>
            <person name="Manak J.R."/>
            <person name="Muller J."/>
            <person name="Pangilinan J."/>
            <person name="Patwardhan R.P."/>
            <person name="Pitluck S."/>
            <person name="Pritham E.J."/>
            <person name="Rechtsteiner A."/>
            <person name="Rho M."/>
            <person name="Rogozin I.B."/>
            <person name="Sakarya O."/>
            <person name="Salamov A."/>
            <person name="Schaack S."/>
            <person name="Shapiro H."/>
            <person name="Shiga Y."/>
            <person name="Skalitzky C."/>
            <person name="Smith Z."/>
            <person name="Souvorov A."/>
            <person name="Sung W."/>
            <person name="Tang Z."/>
            <person name="Tsuchiya D."/>
            <person name="Tu H."/>
            <person name="Vos H."/>
            <person name="Wang M."/>
            <person name="Wolf Y.I."/>
            <person name="Yamagata H."/>
            <person name="Yamada T."/>
            <person name="Ye Y."/>
            <person name="Shaw J.R."/>
            <person name="Andrews J."/>
            <person name="Crease T.J."/>
            <person name="Tang H."/>
            <person name="Lucas S.M."/>
            <person name="Robertson H.M."/>
            <person name="Bork P."/>
            <person name="Koonin E.V."/>
            <person name="Zdobnov E.M."/>
            <person name="Grigoriev I.V."/>
            <person name="Lynch M."/>
            <person name="Boore J.L."/>
        </authorList>
    </citation>
    <scope>NUCLEOTIDE SEQUENCE [LARGE SCALE GENOMIC DNA]</scope>
</reference>
<gene>
    <name evidence="4" type="ORF">DAPPUDRAFT_244720</name>
</gene>
<protein>
    <recommendedName>
        <fullName evidence="3">Peptidase S1 domain-containing protein</fullName>
    </recommendedName>
</protein>